<evidence type="ECO:0000313" key="12">
    <source>
        <dbReference type="EMBL" id="MDP0589565.1"/>
    </source>
</evidence>
<evidence type="ECO:0000259" key="11">
    <source>
        <dbReference type="Pfam" id="PF02233"/>
    </source>
</evidence>
<evidence type="ECO:0000256" key="6">
    <source>
        <dbReference type="ARBA" id="ARBA00022989"/>
    </source>
</evidence>
<evidence type="ECO:0000256" key="7">
    <source>
        <dbReference type="ARBA" id="ARBA00023027"/>
    </source>
</evidence>
<evidence type="ECO:0000256" key="8">
    <source>
        <dbReference type="ARBA" id="ARBA00023136"/>
    </source>
</evidence>
<dbReference type="Pfam" id="PF02233">
    <property type="entry name" value="PNTB"/>
    <property type="match status" value="2"/>
</dbReference>
<reference evidence="12 13" key="1">
    <citation type="journal article" date="2023" name="bioRxiv">
        <title>An intranuclear bacterial parasite of deep-sea mussels expresses apoptosis inhibitors acquired from its host.</title>
        <authorList>
            <person name="Gonzalez Porras M.A."/>
            <person name="Assie A."/>
            <person name="Tietjen M."/>
            <person name="Violette M."/>
            <person name="Kleiner M."/>
            <person name="Gruber-Vodicka H."/>
            <person name="Dubilier N."/>
            <person name="Leisch N."/>
        </authorList>
    </citation>
    <scope>NUCLEOTIDE SEQUENCE [LARGE SCALE GENOMIC DNA]</scope>
    <source>
        <strain evidence="12">IAP13</strain>
    </source>
</reference>
<feature type="transmembrane region" description="Helical" evidence="10">
    <location>
        <begin position="49"/>
        <end position="71"/>
    </location>
</feature>
<gene>
    <name evidence="12" type="ORF">QS748_10400</name>
</gene>
<keyword evidence="8 10" id="KW-0472">Membrane</keyword>
<evidence type="ECO:0000256" key="3">
    <source>
        <dbReference type="ARBA" id="ARBA00022692"/>
    </source>
</evidence>
<keyword evidence="5" id="KW-1278">Translocase</keyword>
<dbReference type="PANTHER" id="PTHR44758:SF1">
    <property type="entry name" value="NAD(P) TRANSHYDROGENASE SUBUNIT BETA"/>
    <property type="match status" value="1"/>
</dbReference>
<feature type="transmembrane region" description="Helical" evidence="10">
    <location>
        <begin position="21"/>
        <end position="43"/>
    </location>
</feature>
<evidence type="ECO:0000256" key="1">
    <source>
        <dbReference type="ARBA" id="ARBA00004141"/>
    </source>
</evidence>
<evidence type="ECO:0000256" key="5">
    <source>
        <dbReference type="ARBA" id="ARBA00022967"/>
    </source>
</evidence>
<accession>A0AA90NUG2</accession>
<keyword evidence="3 10" id="KW-0812">Transmembrane</keyword>
<dbReference type="InterPro" id="IPR029035">
    <property type="entry name" value="DHS-like_NAD/FAD-binding_dom"/>
</dbReference>
<dbReference type="EC" id="7.1.1.1" evidence="2"/>
<proteinExistence type="predicted"/>
<keyword evidence="6 10" id="KW-1133">Transmembrane helix</keyword>
<keyword evidence="13" id="KW-1185">Reference proteome</keyword>
<evidence type="ECO:0000256" key="10">
    <source>
        <dbReference type="SAM" id="Phobius"/>
    </source>
</evidence>
<evidence type="ECO:0000256" key="2">
    <source>
        <dbReference type="ARBA" id="ARBA00012943"/>
    </source>
</evidence>
<organism evidence="12 13">
    <name type="scientific">Candidatus Endonucleibacter bathymodioli</name>
    <dbReference type="NCBI Taxonomy" id="539814"/>
    <lineage>
        <taxon>Bacteria</taxon>
        <taxon>Pseudomonadati</taxon>
        <taxon>Pseudomonadota</taxon>
        <taxon>Gammaproteobacteria</taxon>
        <taxon>Oceanospirillales</taxon>
        <taxon>Endozoicomonadaceae</taxon>
        <taxon>Candidatus Endonucleibacter</taxon>
    </lineage>
</organism>
<dbReference type="Gene3D" id="3.40.50.1220">
    <property type="entry name" value="TPP-binding domain"/>
    <property type="match status" value="1"/>
</dbReference>
<feature type="domain" description="NADP transhydrogenase beta-like" evidence="11">
    <location>
        <begin position="2"/>
        <end position="70"/>
    </location>
</feature>
<protein>
    <recommendedName>
        <fullName evidence="2">proton-translocating NAD(P)(+) transhydrogenase</fullName>
        <ecNumber evidence="2">7.1.1.1</ecNumber>
    </recommendedName>
</protein>
<dbReference type="SUPFAM" id="SSF52467">
    <property type="entry name" value="DHS-like NAD/FAD-binding domain"/>
    <property type="match status" value="1"/>
</dbReference>
<evidence type="ECO:0000313" key="13">
    <source>
        <dbReference type="Proteomes" id="UP001178148"/>
    </source>
</evidence>
<comment type="catalytic activity">
    <reaction evidence="9">
        <text>NAD(+) + NADPH + H(+)(in) = NADH + NADP(+) + H(+)(out)</text>
        <dbReference type="Rhea" id="RHEA:47992"/>
        <dbReference type="ChEBI" id="CHEBI:15378"/>
        <dbReference type="ChEBI" id="CHEBI:57540"/>
        <dbReference type="ChEBI" id="CHEBI:57783"/>
        <dbReference type="ChEBI" id="CHEBI:57945"/>
        <dbReference type="ChEBI" id="CHEBI:58349"/>
        <dbReference type="EC" id="7.1.1.1"/>
    </reaction>
</comment>
<dbReference type="AlphaFoldDB" id="A0AA90NUG2"/>
<comment type="caution">
    <text evidence="12">The sequence shown here is derived from an EMBL/GenBank/DDBJ whole genome shotgun (WGS) entry which is preliminary data.</text>
</comment>
<dbReference type="GO" id="GO:0016020">
    <property type="term" value="C:membrane"/>
    <property type="evidence" value="ECO:0007669"/>
    <property type="project" value="UniProtKB-SubCell"/>
</dbReference>
<dbReference type="GO" id="GO:0008750">
    <property type="term" value="F:proton-translocating NAD(P)+ transhydrogenase activity"/>
    <property type="evidence" value="ECO:0007669"/>
    <property type="project" value="UniProtKB-EC"/>
</dbReference>
<evidence type="ECO:0000256" key="9">
    <source>
        <dbReference type="ARBA" id="ARBA00048202"/>
    </source>
</evidence>
<comment type="subcellular location">
    <subcellularLocation>
        <location evidence="1">Membrane</location>
        <topology evidence="1">Multi-pass membrane protein</topology>
    </subcellularLocation>
</comment>
<dbReference type="InterPro" id="IPR034300">
    <property type="entry name" value="PNTB-like"/>
</dbReference>
<dbReference type="EMBL" id="JASXSV010000016">
    <property type="protein sequence ID" value="MDP0589565.1"/>
    <property type="molecule type" value="Genomic_DNA"/>
</dbReference>
<feature type="domain" description="NADP transhydrogenase beta-like" evidence="11">
    <location>
        <begin position="80"/>
        <end position="137"/>
    </location>
</feature>
<dbReference type="PANTHER" id="PTHR44758">
    <property type="entry name" value="NAD(P) TRANSHYDROGENASE SUBUNIT BETA"/>
    <property type="match status" value="1"/>
</dbReference>
<keyword evidence="7" id="KW-0520">NAD</keyword>
<dbReference type="Proteomes" id="UP001178148">
    <property type="component" value="Unassembled WGS sequence"/>
</dbReference>
<keyword evidence="4" id="KW-0521">NADP</keyword>
<sequence length="138" mass="14773">MLLVLAIGQADIPMFNAYVGLSTATMGLMLGNNILIMSGAIMYSSGASLSYIICIAINHSFISVILGGFGYDRGVPIKENIVLVIGDNDIINISAADYHSSPIAGIPRLKVWNAKDVIVFKRSMPTGHARTQNPLFFG</sequence>
<evidence type="ECO:0000256" key="4">
    <source>
        <dbReference type="ARBA" id="ARBA00022857"/>
    </source>
</evidence>
<name>A0AA90NUG2_9GAMM</name>